<comment type="caution">
    <text evidence="3">The sequence shown here is derived from an EMBL/GenBank/DDBJ whole genome shotgun (WGS) entry which is preliminary data.</text>
</comment>
<accession>C5T080</accession>
<protein>
    <submittedName>
        <fullName evidence="3">DeoR family regulatory protein</fullName>
    </submittedName>
</protein>
<dbReference type="Pfam" id="PF25583">
    <property type="entry name" value="WCX"/>
    <property type="match status" value="1"/>
</dbReference>
<dbReference type="EMBL" id="ACQT01000003">
    <property type="protein sequence ID" value="EER62188.1"/>
    <property type="molecule type" value="Genomic_DNA"/>
</dbReference>
<dbReference type="InterPro" id="IPR026881">
    <property type="entry name" value="WYL_dom"/>
</dbReference>
<gene>
    <name evidence="3" type="ORF">AcdelDRAFT_0310</name>
</gene>
<organism evidence="3 4">
    <name type="scientific">Acidovorax delafieldii 2AN</name>
    <dbReference type="NCBI Taxonomy" id="573060"/>
    <lineage>
        <taxon>Bacteria</taxon>
        <taxon>Pseudomonadati</taxon>
        <taxon>Pseudomonadota</taxon>
        <taxon>Betaproteobacteria</taxon>
        <taxon>Burkholderiales</taxon>
        <taxon>Comamonadaceae</taxon>
        <taxon>Acidovorax</taxon>
    </lineage>
</organism>
<name>C5T080_ACIDE</name>
<dbReference type="PANTHER" id="PTHR34580">
    <property type="match status" value="1"/>
</dbReference>
<sequence length="301" mass="35186">MEDLKHELEVSLASVKRDIEFLRNRMGCPIDWDPKRHRYFVRDLPDGGRFELPGLWFDASEVFALLMMIHLVEGVEPGLLVEHLRPMKDRLRSILAAGGKSAGELERKVKLIHFAPRKVEPKHFRVMATALLESKRLSLRYLRRDKQEHTERVISPLQLVHYRENWVLDAWCHLRNELRSFALEAIEEVSVVDEPAKKVSREDMRAHFQSGYGIFAGKAIHRAILKFTPERAQWVSLETWHPDQSDRWLPDGSYILEIPYSNDQELVMDLLRFGADVEVLEPPELRTRVYDALCVAANRYR</sequence>
<dbReference type="OrthoDB" id="8555652at2"/>
<reference evidence="3 4" key="1">
    <citation type="submission" date="2009-05" db="EMBL/GenBank/DDBJ databases">
        <title>The draft genome of Acidovorax delafieldii 2AN.</title>
        <authorList>
            <consortium name="US DOE Joint Genome Institute (JGI-PGF)"/>
            <person name="Lucas S."/>
            <person name="Copeland A."/>
            <person name="Lapidus A."/>
            <person name="Glavina del Rio T."/>
            <person name="Tice H."/>
            <person name="Bruce D."/>
            <person name="Goodwin L."/>
            <person name="Pitluck S."/>
            <person name="Larimer F."/>
            <person name="Land M.L."/>
            <person name="Hauser L."/>
            <person name="Shelobolina E.S."/>
            <person name="Picardal F."/>
            <person name="Roden E."/>
            <person name="Emerson D."/>
        </authorList>
    </citation>
    <scope>NUCLEOTIDE SEQUENCE [LARGE SCALE GENOMIC DNA]</scope>
    <source>
        <strain evidence="3 4">2AN</strain>
    </source>
</reference>
<dbReference type="Proteomes" id="UP000003856">
    <property type="component" value="Unassembled WGS sequence"/>
</dbReference>
<dbReference type="PATRIC" id="fig|573060.9.peg.4981"/>
<dbReference type="Pfam" id="PF13280">
    <property type="entry name" value="WYL"/>
    <property type="match status" value="1"/>
</dbReference>
<dbReference type="InterPro" id="IPR057727">
    <property type="entry name" value="WCX_dom"/>
</dbReference>
<keyword evidence="4" id="KW-1185">Reference proteome</keyword>
<dbReference type="InterPro" id="IPR028349">
    <property type="entry name" value="PafC-like"/>
</dbReference>
<dbReference type="PIRSF" id="PIRSF016838">
    <property type="entry name" value="PafC"/>
    <property type="match status" value="1"/>
</dbReference>
<feature type="domain" description="WCX" evidence="2">
    <location>
        <begin position="221"/>
        <end position="291"/>
    </location>
</feature>
<evidence type="ECO:0000259" key="2">
    <source>
        <dbReference type="Pfam" id="PF25583"/>
    </source>
</evidence>
<evidence type="ECO:0000313" key="4">
    <source>
        <dbReference type="Proteomes" id="UP000003856"/>
    </source>
</evidence>
<dbReference type="InterPro" id="IPR051534">
    <property type="entry name" value="CBASS_pafABC_assoc_protein"/>
</dbReference>
<dbReference type="PANTHER" id="PTHR34580:SF3">
    <property type="entry name" value="PROTEIN PAFB"/>
    <property type="match status" value="1"/>
</dbReference>
<feature type="domain" description="WYL" evidence="1">
    <location>
        <begin position="123"/>
        <end position="190"/>
    </location>
</feature>
<evidence type="ECO:0000259" key="1">
    <source>
        <dbReference type="Pfam" id="PF13280"/>
    </source>
</evidence>
<dbReference type="PROSITE" id="PS52050">
    <property type="entry name" value="WYL"/>
    <property type="match status" value="1"/>
</dbReference>
<dbReference type="AlphaFoldDB" id="C5T080"/>
<evidence type="ECO:0000313" key="3">
    <source>
        <dbReference type="EMBL" id="EER62188.1"/>
    </source>
</evidence>
<proteinExistence type="predicted"/>